<gene>
    <name evidence="1" type="ORF">G4B88_013262</name>
</gene>
<comment type="caution">
    <text evidence="1">The sequence shown here is derived from an EMBL/GenBank/DDBJ whole genome shotgun (WGS) entry which is preliminary data.</text>
</comment>
<evidence type="ECO:0000313" key="1">
    <source>
        <dbReference type="EMBL" id="KAF4388425.1"/>
    </source>
</evidence>
<dbReference type="Proteomes" id="UP000583929">
    <property type="component" value="Unassembled WGS sequence"/>
</dbReference>
<name>A0A7J6H002_CANSA</name>
<protein>
    <submittedName>
        <fullName evidence="1">Uncharacterized protein</fullName>
    </submittedName>
</protein>
<sequence>MAMVQGIVRKLQTKEGEEDRAHQRQDILRNRFISMGRPRATNRTPTIKVTTPIRKPQFFRLLSGSTPVATWKPKRMMQKSRKTERRDTAILIGVVKLNHTGSTRIPSMNMSEHDCLFYHLTYSYHDLNLSFSQELDQCETYYLITCYTIHSMPSYNRPL</sequence>
<dbReference type="AlphaFoldDB" id="A0A7J6H002"/>
<keyword evidence="2" id="KW-1185">Reference proteome</keyword>
<feature type="non-terminal residue" evidence="1">
    <location>
        <position position="1"/>
    </location>
</feature>
<organism evidence="1 2">
    <name type="scientific">Cannabis sativa</name>
    <name type="common">Hemp</name>
    <name type="synonym">Marijuana</name>
    <dbReference type="NCBI Taxonomy" id="3483"/>
    <lineage>
        <taxon>Eukaryota</taxon>
        <taxon>Viridiplantae</taxon>
        <taxon>Streptophyta</taxon>
        <taxon>Embryophyta</taxon>
        <taxon>Tracheophyta</taxon>
        <taxon>Spermatophyta</taxon>
        <taxon>Magnoliopsida</taxon>
        <taxon>eudicotyledons</taxon>
        <taxon>Gunneridae</taxon>
        <taxon>Pentapetalae</taxon>
        <taxon>rosids</taxon>
        <taxon>fabids</taxon>
        <taxon>Rosales</taxon>
        <taxon>Cannabaceae</taxon>
        <taxon>Cannabis</taxon>
    </lineage>
</organism>
<dbReference type="EMBL" id="JAATIQ010000074">
    <property type="protein sequence ID" value="KAF4388425.1"/>
    <property type="molecule type" value="Genomic_DNA"/>
</dbReference>
<reference evidence="1 2" key="1">
    <citation type="journal article" date="2020" name="bioRxiv">
        <title>Sequence and annotation of 42 cannabis genomes reveals extensive copy number variation in cannabinoid synthesis and pathogen resistance genes.</title>
        <authorList>
            <person name="Mckernan K.J."/>
            <person name="Helbert Y."/>
            <person name="Kane L.T."/>
            <person name="Ebling H."/>
            <person name="Zhang L."/>
            <person name="Liu B."/>
            <person name="Eaton Z."/>
            <person name="Mclaughlin S."/>
            <person name="Kingan S."/>
            <person name="Baybayan P."/>
            <person name="Concepcion G."/>
            <person name="Jordan M."/>
            <person name="Riva A."/>
            <person name="Barbazuk W."/>
            <person name="Harkins T."/>
        </authorList>
    </citation>
    <scope>NUCLEOTIDE SEQUENCE [LARGE SCALE GENOMIC DNA]</scope>
    <source>
        <strain evidence="2">cv. Jamaican Lion 4</strain>
        <tissue evidence="1">Leaf</tissue>
    </source>
</reference>
<proteinExistence type="predicted"/>
<accession>A0A7J6H002</accession>
<evidence type="ECO:0000313" key="2">
    <source>
        <dbReference type="Proteomes" id="UP000583929"/>
    </source>
</evidence>